<accession>A0ABQ4S5Z3</accession>
<reference evidence="1" key="2">
    <citation type="submission" date="2021-08" db="EMBL/GenBank/DDBJ databases">
        <authorList>
            <person name="Tani A."/>
            <person name="Ola A."/>
            <person name="Ogura Y."/>
            <person name="Katsura K."/>
            <person name="Hayashi T."/>
        </authorList>
    </citation>
    <scope>NUCLEOTIDE SEQUENCE</scope>
    <source>
        <strain evidence="1">DSM 17168</strain>
    </source>
</reference>
<protein>
    <recommendedName>
        <fullName evidence="3">Adenylate cyclase</fullName>
    </recommendedName>
</protein>
<evidence type="ECO:0000313" key="1">
    <source>
        <dbReference type="EMBL" id="GJD98499.1"/>
    </source>
</evidence>
<name>A0ABQ4S5Z3_9HYPH</name>
<organism evidence="1 2">
    <name type="scientific">Methylobacterium isbiliense</name>
    <dbReference type="NCBI Taxonomy" id="315478"/>
    <lineage>
        <taxon>Bacteria</taxon>
        <taxon>Pseudomonadati</taxon>
        <taxon>Pseudomonadota</taxon>
        <taxon>Alphaproteobacteria</taxon>
        <taxon>Hyphomicrobiales</taxon>
        <taxon>Methylobacteriaceae</taxon>
        <taxon>Methylobacterium</taxon>
    </lineage>
</organism>
<sequence length="400" mass="41215">MTRGSAPAGAGARCGTGAFVYADLVPVTDFARVLDDGAYRAVPDGWWLAVTDIVESTAAIAAGRYKAVNYAGAAAIAAVRNALGGQDRAFVFGGDGASILVAPHEAEAARAALAATVAWVGAEMNLRLRAALVPVAALRQAGHDLRIARYAPSPHVAYAMVTGGGLAFAERALKRGLYAVAPAPGARPDLTGLTCRFAPARARHGLILSVLVVGAEGADPAAIRGVIGDVLRLVAAAPAMGRPLPDEGPPLYWPSDGIALEVAASRSAGQPRLVRRLAVLARTLAASLIFRFGLRVGGFEPARYRRELVANADFQKYDDGLRMTLDCDEALAAAIEGRLAAAEAAGLVRFGLHRQSAALTTCITVVPSESDHVHFIDGNGGGYARAAQNLKAKAGAGMAA</sequence>
<comment type="caution">
    <text evidence="1">The sequence shown here is derived from an EMBL/GenBank/DDBJ whole genome shotgun (WGS) entry which is preliminary data.</text>
</comment>
<evidence type="ECO:0000313" key="2">
    <source>
        <dbReference type="Proteomes" id="UP001055153"/>
    </source>
</evidence>
<gene>
    <name evidence="1" type="ORF">GMJLKIPL_0410</name>
</gene>
<evidence type="ECO:0008006" key="3">
    <source>
        <dbReference type="Google" id="ProtNLM"/>
    </source>
</evidence>
<reference evidence="1" key="1">
    <citation type="journal article" date="2021" name="Front. Microbiol.">
        <title>Comprehensive Comparative Genomics and Phenotyping of Methylobacterium Species.</title>
        <authorList>
            <person name="Alessa O."/>
            <person name="Ogura Y."/>
            <person name="Fujitani Y."/>
            <person name="Takami H."/>
            <person name="Hayashi T."/>
            <person name="Sahin N."/>
            <person name="Tani A."/>
        </authorList>
    </citation>
    <scope>NUCLEOTIDE SEQUENCE</scope>
    <source>
        <strain evidence="1">DSM 17168</strain>
    </source>
</reference>
<dbReference type="InterPro" id="IPR021445">
    <property type="entry name" value="DUF3095"/>
</dbReference>
<dbReference type="Pfam" id="PF11294">
    <property type="entry name" value="DUF3095"/>
    <property type="match status" value="1"/>
</dbReference>
<dbReference type="EMBL" id="BPQQ01000004">
    <property type="protein sequence ID" value="GJD98499.1"/>
    <property type="molecule type" value="Genomic_DNA"/>
</dbReference>
<proteinExistence type="predicted"/>
<dbReference type="RefSeq" id="WP_238233454.1">
    <property type="nucleotide sequence ID" value="NZ_BPQQ01000004.1"/>
</dbReference>
<dbReference type="Proteomes" id="UP001055153">
    <property type="component" value="Unassembled WGS sequence"/>
</dbReference>
<keyword evidence="2" id="KW-1185">Reference proteome</keyword>